<name>A0A699U8Q2_TANCI</name>
<accession>A0A699U8Q2</accession>
<proteinExistence type="predicted"/>
<feature type="non-terminal residue" evidence="2">
    <location>
        <position position="1"/>
    </location>
</feature>
<protein>
    <submittedName>
        <fullName evidence="2">Uncharacterized protein</fullName>
    </submittedName>
</protein>
<comment type="caution">
    <text evidence="2">The sequence shown here is derived from an EMBL/GenBank/DDBJ whole genome shotgun (WGS) entry which is preliminary data.</text>
</comment>
<dbReference type="AlphaFoldDB" id="A0A699U8Q2"/>
<evidence type="ECO:0000313" key="2">
    <source>
        <dbReference type="EMBL" id="GFD18760.1"/>
    </source>
</evidence>
<feature type="region of interest" description="Disordered" evidence="1">
    <location>
        <begin position="80"/>
        <end position="101"/>
    </location>
</feature>
<organism evidence="2">
    <name type="scientific">Tanacetum cinerariifolium</name>
    <name type="common">Dalmatian daisy</name>
    <name type="synonym">Chrysanthemum cinerariifolium</name>
    <dbReference type="NCBI Taxonomy" id="118510"/>
    <lineage>
        <taxon>Eukaryota</taxon>
        <taxon>Viridiplantae</taxon>
        <taxon>Streptophyta</taxon>
        <taxon>Embryophyta</taxon>
        <taxon>Tracheophyta</taxon>
        <taxon>Spermatophyta</taxon>
        <taxon>Magnoliopsida</taxon>
        <taxon>eudicotyledons</taxon>
        <taxon>Gunneridae</taxon>
        <taxon>Pentapetalae</taxon>
        <taxon>asterids</taxon>
        <taxon>campanulids</taxon>
        <taxon>Asterales</taxon>
        <taxon>Asteraceae</taxon>
        <taxon>Asteroideae</taxon>
        <taxon>Anthemideae</taxon>
        <taxon>Anthemidinae</taxon>
        <taxon>Tanacetum</taxon>
    </lineage>
</organism>
<gene>
    <name evidence="2" type="ORF">Tci_890729</name>
</gene>
<sequence>LDPQHEAALRAADPSALREITRHPVGHQVSAALILAAHPAHVRLVMPGLKKFGNRQLRLGRGGAGADVFHVQHTVEVAARCNPADPQAGRQGFRERAAKQD</sequence>
<evidence type="ECO:0000256" key="1">
    <source>
        <dbReference type="SAM" id="MobiDB-lite"/>
    </source>
</evidence>
<reference evidence="2" key="1">
    <citation type="journal article" date="2019" name="Sci. Rep.">
        <title>Draft genome of Tanacetum cinerariifolium, the natural source of mosquito coil.</title>
        <authorList>
            <person name="Yamashiro T."/>
            <person name="Shiraishi A."/>
            <person name="Satake H."/>
            <person name="Nakayama K."/>
        </authorList>
    </citation>
    <scope>NUCLEOTIDE SEQUENCE</scope>
</reference>
<dbReference type="EMBL" id="BKCJ011309566">
    <property type="protein sequence ID" value="GFD18760.1"/>
    <property type="molecule type" value="Genomic_DNA"/>
</dbReference>
<feature type="compositionally biased region" description="Basic and acidic residues" evidence="1">
    <location>
        <begin position="92"/>
        <end position="101"/>
    </location>
</feature>
<feature type="non-terminal residue" evidence="2">
    <location>
        <position position="101"/>
    </location>
</feature>